<feature type="domain" description="Ig-like" evidence="9">
    <location>
        <begin position="251"/>
        <end position="327"/>
    </location>
</feature>
<feature type="transmembrane region" description="Helical" evidence="8">
    <location>
        <begin position="16"/>
        <end position="39"/>
    </location>
</feature>
<dbReference type="GO" id="GO:0016020">
    <property type="term" value="C:membrane"/>
    <property type="evidence" value="ECO:0007669"/>
    <property type="project" value="UniProtKB-SubCell"/>
</dbReference>
<dbReference type="PANTHER" id="PTHR23277">
    <property type="entry name" value="NECTIN-RELATED"/>
    <property type="match status" value="1"/>
</dbReference>
<dbReference type="Proteomes" id="UP000245119">
    <property type="component" value="Linkage Group LG7"/>
</dbReference>
<evidence type="ECO:0000256" key="2">
    <source>
        <dbReference type="ARBA" id="ARBA00022729"/>
    </source>
</evidence>
<evidence type="ECO:0000256" key="4">
    <source>
        <dbReference type="ARBA" id="ARBA00023136"/>
    </source>
</evidence>
<dbReference type="InterPro" id="IPR051427">
    <property type="entry name" value="Nectin/Nectin-like"/>
</dbReference>
<keyword evidence="2" id="KW-0732">Signal</keyword>
<proteinExistence type="predicted"/>
<evidence type="ECO:0000256" key="8">
    <source>
        <dbReference type="SAM" id="Phobius"/>
    </source>
</evidence>
<feature type="region of interest" description="Disordered" evidence="7">
    <location>
        <begin position="127"/>
        <end position="153"/>
    </location>
</feature>
<keyword evidence="8" id="KW-1133">Transmembrane helix</keyword>
<feature type="domain" description="Ig-like" evidence="9">
    <location>
        <begin position="1426"/>
        <end position="1512"/>
    </location>
</feature>
<evidence type="ECO:0000256" key="5">
    <source>
        <dbReference type="ARBA" id="ARBA00023157"/>
    </source>
</evidence>
<feature type="compositionally biased region" description="Basic and acidic residues" evidence="7">
    <location>
        <begin position="1069"/>
        <end position="1082"/>
    </location>
</feature>
<evidence type="ECO:0000313" key="11">
    <source>
        <dbReference type="Proteomes" id="UP000245119"/>
    </source>
</evidence>
<feature type="domain" description="Ig-like" evidence="9">
    <location>
        <begin position="544"/>
        <end position="577"/>
    </location>
</feature>
<reference evidence="10 11" key="1">
    <citation type="submission" date="2018-04" db="EMBL/GenBank/DDBJ databases">
        <title>The genome of golden apple snail Pomacea canaliculata provides insight into stress tolerance and invasive adaptation.</title>
        <authorList>
            <person name="Liu C."/>
            <person name="Liu B."/>
            <person name="Ren Y."/>
            <person name="Zhang Y."/>
            <person name="Wang H."/>
            <person name="Li S."/>
            <person name="Jiang F."/>
            <person name="Yin L."/>
            <person name="Zhang G."/>
            <person name="Qian W."/>
            <person name="Fan W."/>
        </authorList>
    </citation>
    <scope>NUCLEOTIDE SEQUENCE [LARGE SCALE GENOMIC DNA]</scope>
    <source>
        <strain evidence="10">SZHN2017</strain>
        <tissue evidence="10">Muscle</tissue>
    </source>
</reference>
<dbReference type="InterPro" id="IPR007110">
    <property type="entry name" value="Ig-like_dom"/>
</dbReference>
<feature type="compositionally biased region" description="Low complexity" evidence="7">
    <location>
        <begin position="78"/>
        <end position="88"/>
    </location>
</feature>
<feature type="region of interest" description="Disordered" evidence="7">
    <location>
        <begin position="393"/>
        <end position="422"/>
    </location>
</feature>
<dbReference type="GO" id="GO:0007157">
    <property type="term" value="P:heterophilic cell-cell adhesion via plasma membrane cell adhesion molecules"/>
    <property type="evidence" value="ECO:0007669"/>
    <property type="project" value="TreeGrafter"/>
</dbReference>
<sequence>MKESQQASTGGPNAGLIGGVIAAVLVVLIIVGVLIVYIIKRRKGTLDRERGFFGFVSDVRKQYHRELAMSQQYAVVNTPQTQTQTQTPIRREAGPSGDMYTITKATSSGHVVDEYAAVCKTSFNNTGGTESDGAHQTTQKTQQPTTASKPTTKPTLTLLKSHCMTRQGDLKTTNTATWTSLLVEANHHQQQMLLRNVNIRGLVIGGCEQGSVDVVEDSDRFFTCDGNQNRELQWAMRYIGYNSATTVLNGPADVLITNNKNKTEDEMISLTCTATDVYPSAVFQWNVTCSNRTDSGNSSTCSFTFNPKFESLAILCTASNAYYHQVNSSYVYVLPTSGSPQANTSGPNAGLIGGVIAAVLVVLIIVAVLIVYIIKRRKDPLYDTARRPENNEHSYVDLALSGRKSSPGADDDKAKRENNSGHRYEEVTIAGQNVSEQPGCELGNVDVVEDSDSSFTYKPYQVQLSHNCPGYVFEGSDVHCECNASRTISSPALLVWEGMDDSTLQLTNVSRRLNQRQFTCRLEWSPDGSIKETISYKLNVAYGPGDVLITETTTDESQTISVTCTATDVYPAAEIRWNITCYNQTDYGSSSTCFLNFTHNGESLVILCTCLHQEPGLLKPHAVIKKPLTQTPKKRQVSPSGDMYTITNTTSSGHVVDDYALVSKNTGGIESKGAYRMIQVLQSDIKAISGFETSHKAKATYKKQDQRPRFAWIDYRSTLTMKGITRNSARTLSCNDSLTYARCDLRIIAKPVYRDCSVSISNWMVTGSCTVTGMYSSDNNYTCKWREDKKEEFGGFQTSLTSYINNSRTYTKGVCSFAKPMPLTRGNYTYSVSVSPGADDYFNKQIYIDKPYGVQINHNCPEYVFEGSDVSCTCYASRTVSPPALLVWEGRNNATLLLINVNRRLDQQQFTCRLEWTPDGSTKQNTSYILKVAYGPLDAVITTSEMKTEYETETITLTCTATDVYPSAVFQWNVTCYNRTDYRDSSTCSFNFTEKIKSLAILCKASNTYYHQANVSRVYILSSLGRPQANTGRPNAGLIGGIIAAVLLVLIVVAVLIVFIIKRRKDPVYDTTRKPDENEHSYEGLPLSRPKLLPTAGAGDETATSPDSDEHHYEEMTMTGQNAPQHTVLTISDCKDGRKNVVEDRTYSFTCGLYSSSGPVWTVYNDKGQVLYRGPCQHSSCSYLDDDAFLVEQHFVDDDDLYTSNLTLKGIKRDSARILNCSSSSESTVCKLRIIAAPSYKTGSCGVSISNWMVTGSCILTGMYSSDNNYNCKWKERGNNKEFGGFQNKPVTYTEQNSRNYTEGVCSFAKQMPLISGLYTYTMKVSPGGFYLQKEITIGEPYQVKLTHSCPKYVFEGSSINCTCSASRDVTPPALLVWEGRNDAKLLLANISRQQDQEQFTCQVKWGPDGSIKENTSYTLTVAYGPSDVLVTSYKKKTGDESETIRLTCTATDVYPSAVFQWNVTCSNQTDHIDSSTCSFNFTQKFESLAILCTASNTYYHQENASHVYVLSSLGNKQADTAGLNAGLIGGVVAAVLLVLIIVAVLIVYIIKRRKGMLDRERAFLGISSDPHKDFHKGPAMPQPYAVVSKPKTQTQTQTQTQTPIRRQAGPLGDMYTITNTTSSGHVVDDYATRGVMRVSIGHFSDVIIQQCPDGQLYVAEYSNVSLTCGPCRDITRWYVDDNSGEDRKYVVVEELCPGKKNAFEAVSLSRTTIARRVEDMGKHLQSKLRDKAARSEMFSIAAEESTDSSDTAQLLVFIRGTNSDFELTEELAAMRGINGNTTGEDLFKEVSAVIEGLALPWEKLVGVTTDGARSMSIEQGRCVKNKQPPSENMKGGIIGGVVAAVVAIAIIGTIVTVYITFTLLFPSEKKQPPSEHKTGAIVGGVFGAVVAVAIVGTIDFFAMERQTLDCRLVQGSLILLTSVISIFNSIPFYDVDPSQDLCRCLGTTDHSSIPGLCLCCDQLSDPKTPYDVSSHVLSELGHWWQRRVADAGPDSHMTPELYKRLIARIGLDWFGEYSSFLFSPRPRVKYVLVASKELILQRFPRFYNPDIQYNRNPGLAWRWELLKNQFHPPDRAAAAFVVPETDNRSSFTNNSDEDNRSLYDNSYELLQIRELVAAC</sequence>
<organism evidence="10 11">
    <name type="scientific">Pomacea canaliculata</name>
    <name type="common">Golden apple snail</name>
    <dbReference type="NCBI Taxonomy" id="400727"/>
    <lineage>
        <taxon>Eukaryota</taxon>
        <taxon>Metazoa</taxon>
        <taxon>Spiralia</taxon>
        <taxon>Lophotrochozoa</taxon>
        <taxon>Mollusca</taxon>
        <taxon>Gastropoda</taxon>
        <taxon>Caenogastropoda</taxon>
        <taxon>Architaenioglossa</taxon>
        <taxon>Ampullarioidea</taxon>
        <taxon>Ampullariidae</taxon>
        <taxon>Pomacea</taxon>
    </lineage>
</organism>
<feature type="compositionally biased region" description="Low complexity" evidence="7">
    <location>
        <begin position="136"/>
        <end position="153"/>
    </location>
</feature>
<feature type="domain" description="Ig-like" evidence="9">
    <location>
        <begin position="1341"/>
        <end position="1421"/>
    </location>
</feature>
<dbReference type="InterPro" id="IPR013783">
    <property type="entry name" value="Ig-like_fold"/>
</dbReference>
<evidence type="ECO:0000259" key="9">
    <source>
        <dbReference type="PROSITE" id="PS50835"/>
    </source>
</evidence>
<feature type="transmembrane region" description="Helical" evidence="8">
    <location>
        <begin position="1837"/>
        <end position="1862"/>
    </location>
</feature>
<evidence type="ECO:0000256" key="3">
    <source>
        <dbReference type="ARBA" id="ARBA00022737"/>
    </source>
</evidence>
<keyword evidence="3" id="KW-0677">Repeat</keyword>
<keyword evidence="4 8" id="KW-0472">Membrane</keyword>
<feature type="transmembrane region" description="Helical" evidence="8">
    <location>
        <begin position="1036"/>
        <end position="1061"/>
    </location>
</feature>
<dbReference type="GO" id="GO:0005912">
    <property type="term" value="C:adherens junction"/>
    <property type="evidence" value="ECO:0007669"/>
    <property type="project" value="TreeGrafter"/>
</dbReference>
<feature type="compositionally biased region" description="Basic and acidic residues" evidence="7">
    <location>
        <begin position="410"/>
        <end position="422"/>
    </location>
</feature>
<dbReference type="Gene3D" id="2.60.40.10">
    <property type="entry name" value="Immunoglobulins"/>
    <property type="match status" value="1"/>
</dbReference>
<feature type="domain" description="Ig-like" evidence="9">
    <location>
        <begin position="851"/>
        <end position="927"/>
    </location>
</feature>
<feature type="transmembrane region" description="Helical" evidence="8">
    <location>
        <begin position="1882"/>
        <end position="1904"/>
    </location>
</feature>
<keyword evidence="5" id="KW-1015">Disulfide bond</keyword>
<accession>A0A2T7P310</accession>
<feature type="transmembrane region" description="Helical" evidence="8">
    <location>
        <begin position="1526"/>
        <end position="1551"/>
    </location>
</feature>
<gene>
    <name evidence="10" type="ORF">C0Q70_12978</name>
</gene>
<comment type="caution">
    <text evidence="10">The sequence shown here is derived from an EMBL/GenBank/DDBJ whole genome shotgun (WGS) entry which is preliminary data.</text>
</comment>
<evidence type="ECO:0000256" key="7">
    <source>
        <dbReference type="SAM" id="MobiDB-lite"/>
    </source>
</evidence>
<dbReference type="PANTHER" id="PTHR23277:SF108">
    <property type="entry name" value="FASCICLIN-3"/>
    <property type="match status" value="1"/>
</dbReference>
<comment type="subcellular location">
    <subcellularLocation>
        <location evidence="1">Membrane</location>
    </subcellularLocation>
</comment>
<dbReference type="PROSITE" id="PS50835">
    <property type="entry name" value="IG_LIKE"/>
    <property type="match status" value="6"/>
</dbReference>
<keyword evidence="11" id="KW-1185">Reference proteome</keyword>
<keyword evidence="8" id="KW-0812">Transmembrane</keyword>
<dbReference type="OrthoDB" id="10012075at2759"/>
<protein>
    <recommendedName>
        <fullName evidence="9">Ig-like domain-containing protein</fullName>
    </recommendedName>
</protein>
<name>A0A2T7P310_POMCA</name>
<evidence type="ECO:0000256" key="1">
    <source>
        <dbReference type="ARBA" id="ARBA00004370"/>
    </source>
</evidence>
<evidence type="ECO:0000256" key="6">
    <source>
        <dbReference type="ARBA" id="ARBA00023180"/>
    </source>
</evidence>
<feature type="region of interest" description="Disordered" evidence="7">
    <location>
        <begin position="78"/>
        <end position="97"/>
    </location>
</feature>
<dbReference type="GO" id="GO:0007156">
    <property type="term" value="P:homophilic cell adhesion via plasma membrane adhesion molecules"/>
    <property type="evidence" value="ECO:0007669"/>
    <property type="project" value="TreeGrafter"/>
</dbReference>
<feature type="domain" description="Ig-like" evidence="9">
    <location>
        <begin position="936"/>
        <end position="1016"/>
    </location>
</feature>
<feature type="region of interest" description="Disordered" evidence="7">
    <location>
        <begin position="1069"/>
        <end position="1121"/>
    </location>
</feature>
<keyword evidence="6" id="KW-0325">Glycoprotein</keyword>
<evidence type="ECO:0000313" key="10">
    <source>
        <dbReference type="EMBL" id="PVD27804.1"/>
    </source>
</evidence>
<feature type="transmembrane region" description="Helical" evidence="8">
    <location>
        <begin position="352"/>
        <end position="374"/>
    </location>
</feature>
<dbReference type="EMBL" id="PZQS01000007">
    <property type="protein sequence ID" value="PVD27804.1"/>
    <property type="molecule type" value="Genomic_DNA"/>
</dbReference>